<gene>
    <name evidence="2" type="ORF">I7730_14430</name>
</gene>
<reference evidence="2" key="2">
    <citation type="submission" date="2019-01" db="EMBL/GenBank/DDBJ databases">
        <authorList>
            <consortium name="NCBI Pathogen Detection Project"/>
        </authorList>
    </citation>
    <scope>NUCLEOTIDE SEQUENCE</scope>
    <source>
        <strain evidence="2">BCW_3452</strain>
    </source>
</reference>
<protein>
    <submittedName>
        <fullName evidence="2">Uncharacterized protein</fullName>
    </submittedName>
</protein>
<comment type="caution">
    <text evidence="2">The sequence shown here is derived from an EMBL/GenBank/DDBJ whole genome shotgun (WGS) entry which is preliminary data.</text>
</comment>
<reference evidence="2" key="1">
    <citation type="journal article" date="2018" name="Genome Biol.">
        <title>SKESA: strategic k-mer extension for scrupulous assemblies.</title>
        <authorList>
            <person name="Souvorov A."/>
            <person name="Agarwala R."/>
            <person name="Lipman D.J."/>
        </authorList>
    </citation>
    <scope>NUCLEOTIDE SEQUENCE</scope>
    <source>
        <strain evidence="2">BCW_3452</strain>
    </source>
</reference>
<accession>A0A8H9TFP0</accession>
<sequence>MKANITKPEFVSKFRNFPRGALSLFSGFKFNNRYFSGNFNKVAESLYEKHPDSKGCSLVKVTMVLFSSQFSHDYFSRDSIRLHSEIQRIFMVRLKQLPVGFEVFYDKKHRALRSSFYFINYDHMNEESFLKGPISNDAFGEIVNAVKSRVGNAPSFGWTKVHNQLDDEVLLKATSKQRETLVELDSQVYELANQIADPEVRVAISRAFKGLPLKKALKLQNTLNRLLELNDDTSIEQLELPKKHGKTSRHADYSEEVSDEDLLN</sequence>
<dbReference type="AlphaFoldDB" id="A0A8H9TFP0"/>
<name>A0A8H9TFP0_VIBVL</name>
<dbReference type="Proteomes" id="UP000863257">
    <property type="component" value="Unassembled WGS sequence"/>
</dbReference>
<feature type="region of interest" description="Disordered" evidence="1">
    <location>
        <begin position="240"/>
        <end position="264"/>
    </location>
</feature>
<evidence type="ECO:0000313" key="2">
    <source>
        <dbReference type="EMBL" id="HAS8540984.1"/>
    </source>
</evidence>
<organism evidence="2">
    <name type="scientific">Vibrio vulnificus</name>
    <dbReference type="NCBI Taxonomy" id="672"/>
    <lineage>
        <taxon>Bacteria</taxon>
        <taxon>Pseudomonadati</taxon>
        <taxon>Pseudomonadota</taxon>
        <taxon>Gammaproteobacteria</taxon>
        <taxon>Vibrionales</taxon>
        <taxon>Vibrionaceae</taxon>
        <taxon>Vibrio</taxon>
    </lineage>
</organism>
<feature type="compositionally biased region" description="Acidic residues" evidence="1">
    <location>
        <begin position="254"/>
        <end position="264"/>
    </location>
</feature>
<proteinExistence type="predicted"/>
<dbReference type="EMBL" id="DACRBY010000017">
    <property type="protein sequence ID" value="HAS8540984.1"/>
    <property type="molecule type" value="Genomic_DNA"/>
</dbReference>
<evidence type="ECO:0000256" key="1">
    <source>
        <dbReference type="SAM" id="MobiDB-lite"/>
    </source>
</evidence>